<dbReference type="GO" id="GO:0003723">
    <property type="term" value="F:RNA binding"/>
    <property type="evidence" value="ECO:0007669"/>
    <property type="project" value="UniProtKB-KW"/>
</dbReference>
<dbReference type="SUPFAM" id="SSF48371">
    <property type="entry name" value="ARM repeat"/>
    <property type="match status" value="1"/>
</dbReference>
<feature type="repeat" description="HEAT" evidence="13">
    <location>
        <begin position="191"/>
        <end position="229"/>
    </location>
</feature>
<evidence type="ECO:0000256" key="11">
    <source>
        <dbReference type="ARBA" id="ARBA00022917"/>
    </source>
</evidence>
<evidence type="ECO:0000256" key="8">
    <source>
        <dbReference type="ARBA" id="ARBA00022801"/>
    </source>
</evidence>
<feature type="region of interest" description="Disordered" evidence="14">
    <location>
        <begin position="983"/>
        <end position="1050"/>
    </location>
</feature>
<feature type="domain" description="ABC transporter" evidence="15">
    <location>
        <begin position="447"/>
        <end position="660"/>
    </location>
</feature>
<dbReference type="PROSITE" id="PS50077">
    <property type="entry name" value="HEAT_REPEAT"/>
    <property type="match status" value="1"/>
</dbReference>
<dbReference type="UniPathway" id="UPA00345"/>
<dbReference type="InterPro" id="IPR047036">
    <property type="entry name" value="EF3_4HB_sf"/>
</dbReference>
<dbReference type="CDD" id="cd18626">
    <property type="entry name" value="CD_eEF3"/>
    <property type="match status" value="1"/>
</dbReference>
<keyword evidence="7" id="KW-0251">Elongation factor</keyword>
<dbReference type="Pfam" id="PF24984">
    <property type="entry name" value="HEAT_EF3_GNC1"/>
    <property type="match status" value="1"/>
</dbReference>
<dbReference type="Proteomes" id="UP000242875">
    <property type="component" value="Unassembled WGS sequence"/>
</dbReference>
<dbReference type="Gene3D" id="2.40.50.990">
    <property type="match status" value="1"/>
</dbReference>
<protein>
    <recommendedName>
        <fullName evidence="15">ABC transporter domain-containing protein</fullName>
    </recommendedName>
</protein>
<comment type="catalytic activity">
    <reaction evidence="12">
        <text>ATP + H2O = ADP + phosphate + H(+)</text>
        <dbReference type="Rhea" id="RHEA:13065"/>
        <dbReference type="ChEBI" id="CHEBI:15377"/>
        <dbReference type="ChEBI" id="CHEBI:15378"/>
        <dbReference type="ChEBI" id="CHEBI:30616"/>
        <dbReference type="ChEBI" id="CHEBI:43474"/>
        <dbReference type="ChEBI" id="CHEBI:456216"/>
    </reaction>
</comment>
<dbReference type="InterPro" id="IPR050611">
    <property type="entry name" value="ABCF"/>
</dbReference>
<feature type="domain" description="ABC transporter" evidence="15">
    <location>
        <begin position="686"/>
        <end position="1000"/>
    </location>
</feature>
<dbReference type="GO" id="GO:0016887">
    <property type="term" value="F:ATP hydrolysis activity"/>
    <property type="evidence" value="ECO:0007669"/>
    <property type="project" value="InterPro"/>
</dbReference>
<keyword evidence="6" id="KW-0547">Nucleotide-binding</keyword>
<evidence type="ECO:0000256" key="6">
    <source>
        <dbReference type="ARBA" id="ARBA00022741"/>
    </source>
</evidence>
<keyword evidence="8" id="KW-0378">Hydrolase</keyword>
<dbReference type="GO" id="GO:0003746">
    <property type="term" value="F:translation elongation factor activity"/>
    <property type="evidence" value="ECO:0007669"/>
    <property type="project" value="UniProtKB-KW"/>
</dbReference>
<evidence type="ECO:0000256" key="4">
    <source>
        <dbReference type="ARBA" id="ARBA00022490"/>
    </source>
</evidence>
<dbReference type="Gene3D" id="3.40.50.300">
    <property type="entry name" value="P-loop containing nucleotide triphosphate hydrolases"/>
    <property type="match status" value="2"/>
</dbReference>
<dbReference type="AlphaFoldDB" id="A0A261Y2U9"/>
<dbReference type="Pfam" id="PF24987">
    <property type="entry name" value="HEAT_EF3_N"/>
    <property type="match status" value="1"/>
</dbReference>
<dbReference type="Gene3D" id="1.20.1390.20">
    <property type="match status" value="1"/>
</dbReference>
<sequence>MPAVVAQQNTAIDTADLKKSLVQNVQVPQIDINAIVKNLSDANAETRQAAAEEVANAVKEGAFHTIYKYELAAKLNTLMKSKKSTNARQGGVATVLAIAEVKEASAEPFYFEVLDSIYELHADKASQEKATAALAAILAAVNPASARLIVKAQFLALENSRKWQTKQAALQTYEWLVKNAPSYFLTIIEDVLPVLSEVMWDTKPEIRSAAKTAIETVCTLIDNKDIEKFIPAVIHCITNPEEVPETIHLVGATTFVQEVQAPTLALMAPLLIRGLKERETAIRRKSALIIDNMCKLVEQPEIAAPFIPKLLPGLQKVQDEVADPECREVVKKAFVTLNKLSKDCEGVDTVEAKQAKTTKTLEQLCDKLFARDNEQETLIQYVSNLAATLTLARDFEPKSWNAAVIPYLCILTDKKATESLAEQFLTTCYEAAEGKIEHEDDDEGEDLCNCDFSLAYGAKILLNRANLRLKRGRRYGLCGPNGSGKSTLMRAIVNGQVEGFPDRTQLKTVYVEHDIDASEADIVVVDFVVNDAELNVTREEVVKALTDFGFPAEMQAQSVGSLSGGWKMKLALARAMLLNADILLLDEPTNHLDVVNVAWLENYLNGLENVTSMVVSHDSGFLDNVCTHIIHYERFKLRRYKGNLSEFVKKVPAAAAYYDLGAAEMKFKFPAPGFLEGVKTKEKAILKMQKVNFTYPGSSKQQLYDISMQCSLGSRVAVIGPNGAGKSTLIKLLCGEMEPDSGVVWRHPNLRIAYVAQHAFHHIESHLDSTPNEYIQWRYATGEDREELDKVHRQINEEEEKEMSKVQVIDGQKRVVDSIVGRRKLKQSYEYEVSWVNCSSVDNTWLPRKTLEDMGFAKKLQEVDAAEAAKLGLNRPLTRKEIEKHLEDVGLEAEFGTHSRIRGLSGGQKVKLVIGAAMWNKPHMLVLDEPTNYLDRESLGALAHAIKEFEGGVVIITHNRQFSEALCKEVWAVDNGRLTPSGHNWVKGQGSGPKIAEGDEDAEPKFDAMGNLIKNEKKKKLSASELRKKKKDRMARRKRGEEVFSDEDDL</sequence>
<dbReference type="PANTHER" id="PTHR19211">
    <property type="entry name" value="ATP-BINDING TRANSPORT PROTEIN-RELATED"/>
    <property type="match status" value="1"/>
</dbReference>
<keyword evidence="4" id="KW-0963">Cytoplasm</keyword>
<comment type="subcellular location">
    <subcellularLocation>
        <location evidence="1">Cytoplasm</location>
    </subcellularLocation>
</comment>
<evidence type="ECO:0000256" key="9">
    <source>
        <dbReference type="ARBA" id="ARBA00022840"/>
    </source>
</evidence>
<dbReference type="InterPro" id="IPR003593">
    <property type="entry name" value="AAA+_ATPase"/>
</dbReference>
<evidence type="ECO:0000313" key="16">
    <source>
        <dbReference type="EMBL" id="OZJ04912.1"/>
    </source>
</evidence>
<gene>
    <name evidence="16" type="ORF">BZG36_02492</name>
</gene>
<feature type="compositionally biased region" description="Basic residues" evidence="14">
    <location>
        <begin position="1016"/>
        <end position="1038"/>
    </location>
</feature>
<dbReference type="FunFam" id="3.40.50.300:FF:000193">
    <property type="entry name" value="Probable Elongation factor 3"/>
    <property type="match status" value="1"/>
</dbReference>
<dbReference type="InterPro" id="IPR011989">
    <property type="entry name" value="ARM-like"/>
</dbReference>
<dbReference type="SMART" id="SM00382">
    <property type="entry name" value="AAA"/>
    <property type="match status" value="2"/>
</dbReference>
<evidence type="ECO:0000256" key="5">
    <source>
        <dbReference type="ARBA" id="ARBA00022737"/>
    </source>
</evidence>
<dbReference type="Pfam" id="PF00005">
    <property type="entry name" value="ABC_tran"/>
    <property type="match status" value="3"/>
</dbReference>
<dbReference type="GO" id="GO:0002181">
    <property type="term" value="P:cytoplasmic translation"/>
    <property type="evidence" value="ECO:0007669"/>
    <property type="project" value="EnsemblFungi"/>
</dbReference>
<dbReference type="InterPro" id="IPR047038">
    <property type="entry name" value="eEF3_chromodomain-like_sf"/>
</dbReference>
<dbReference type="Gene3D" id="1.25.10.10">
    <property type="entry name" value="Leucine-rich Repeat Variant"/>
    <property type="match status" value="1"/>
</dbReference>
<keyword evidence="9" id="KW-0067">ATP-binding</keyword>
<keyword evidence="10" id="KW-0694">RNA-binding</keyword>
<comment type="pathway">
    <text evidence="2">Protein biosynthesis; polypeptide chain elongation.</text>
</comment>
<dbReference type="InterPro" id="IPR040533">
    <property type="entry name" value="EF3_4HB"/>
</dbReference>
<dbReference type="PANTHER" id="PTHR19211:SF5">
    <property type="entry name" value="ELONGATION FACTOR 3A-RELATED"/>
    <property type="match status" value="1"/>
</dbReference>
<dbReference type="EMBL" id="MVBO01000027">
    <property type="protein sequence ID" value="OZJ04912.1"/>
    <property type="molecule type" value="Genomic_DNA"/>
</dbReference>
<keyword evidence="17" id="KW-1185">Reference proteome</keyword>
<evidence type="ECO:0000256" key="7">
    <source>
        <dbReference type="ARBA" id="ARBA00022768"/>
    </source>
</evidence>
<evidence type="ECO:0000256" key="12">
    <source>
        <dbReference type="ARBA" id="ARBA00049360"/>
    </source>
</evidence>
<proteinExistence type="inferred from homology"/>
<dbReference type="CDD" id="cd03221">
    <property type="entry name" value="ABCF_EF-3"/>
    <property type="match status" value="2"/>
</dbReference>
<keyword evidence="11" id="KW-0648">Protein biosynthesis</keyword>
<evidence type="ECO:0000256" key="13">
    <source>
        <dbReference type="PROSITE-ProRule" id="PRU00103"/>
    </source>
</evidence>
<evidence type="ECO:0000259" key="15">
    <source>
        <dbReference type="PROSITE" id="PS50893"/>
    </source>
</evidence>
<evidence type="ECO:0000256" key="3">
    <source>
        <dbReference type="ARBA" id="ARBA00011054"/>
    </source>
</evidence>
<keyword evidence="5" id="KW-0677">Repeat</keyword>
<comment type="similarity">
    <text evidence="3">Belongs to the ABC transporter superfamily. ABCF family. EF3 subfamily.</text>
</comment>
<dbReference type="InterPro" id="IPR015688">
    <property type="entry name" value="eEF3_ABC2_chromodomain-like"/>
</dbReference>
<dbReference type="SUPFAM" id="SSF54160">
    <property type="entry name" value="Chromo domain-like"/>
    <property type="match status" value="1"/>
</dbReference>
<dbReference type="FunFam" id="2.40.50.990:FF:000002">
    <property type="entry name" value="mRNA export factor elf1"/>
    <property type="match status" value="1"/>
</dbReference>
<dbReference type="GO" id="GO:0005737">
    <property type="term" value="C:cytoplasm"/>
    <property type="evidence" value="ECO:0007669"/>
    <property type="project" value="UniProtKB-SubCell"/>
</dbReference>
<dbReference type="InterPro" id="IPR016197">
    <property type="entry name" value="Chromo-like_dom_sf"/>
</dbReference>
<organism evidence="16 17">
    <name type="scientific">Bifiguratus adelaidae</name>
    <dbReference type="NCBI Taxonomy" id="1938954"/>
    <lineage>
        <taxon>Eukaryota</taxon>
        <taxon>Fungi</taxon>
        <taxon>Fungi incertae sedis</taxon>
        <taxon>Mucoromycota</taxon>
        <taxon>Mucoromycotina</taxon>
        <taxon>Endogonomycetes</taxon>
        <taxon>Endogonales</taxon>
        <taxon>Endogonales incertae sedis</taxon>
        <taxon>Bifiguratus</taxon>
    </lineage>
</organism>
<dbReference type="PROSITE" id="PS00211">
    <property type="entry name" value="ABC_TRANSPORTER_1"/>
    <property type="match status" value="2"/>
</dbReference>
<dbReference type="SUPFAM" id="SSF52540">
    <property type="entry name" value="P-loop containing nucleoside triphosphate hydrolases"/>
    <property type="match status" value="2"/>
</dbReference>
<dbReference type="InterPro" id="IPR003439">
    <property type="entry name" value="ABC_transporter-like_ATP-bd"/>
</dbReference>
<comment type="caution">
    <text evidence="16">The sequence shown here is derived from an EMBL/GenBank/DDBJ whole genome shotgun (WGS) entry which is preliminary data.</text>
</comment>
<evidence type="ECO:0000256" key="14">
    <source>
        <dbReference type="SAM" id="MobiDB-lite"/>
    </source>
</evidence>
<reference evidence="16 17" key="1">
    <citation type="journal article" date="2017" name="Mycologia">
        <title>Bifiguratus adelaidae, gen. et sp. nov., a new member of Mucoromycotina in endophytic and soil-dwelling habitats.</title>
        <authorList>
            <person name="Torres-Cruz T.J."/>
            <person name="Billingsley Tobias T.L."/>
            <person name="Almatruk M."/>
            <person name="Hesse C."/>
            <person name="Kuske C.R."/>
            <person name="Desiro A."/>
            <person name="Benucci G.M."/>
            <person name="Bonito G."/>
            <person name="Stajich J.E."/>
            <person name="Dunlap C."/>
            <person name="Arnold A.E."/>
            <person name="Porras-Alfaro A."/>
        </authorList>
    </citation>
    <scope>NUCLEOTIDE SEQUENCE [LARGE SCALE GENOMIC DNA]</scope>
    <source>
        <strain evidence="16 17">AZ0501</strain>
    </source>
</reference>
<evidence type="ECO:0000256" key="10">
    <source>
        <dbReference type="ARBA" id="ARBA00022884"/>
    </source>
</evidence>
<dbReference type="PROSITE" id="PS50893">
    <property type="entry name" value="ABC_TRANSPORTER_2"/>
    <property type="match status" value="2"/>
</dbReference>
<dbReference type="SMART" id="SM00298">
    <property type="entry name" value="CHROMO"/>
    <property type="match status" value="1"/>
</dbReference>
<dbReference type="InterPro" id="IPR000953">
    <property type="entry name" value="Chromo/chromo_shadow_dom"/>
</dbReference>
<dbReference type="InterPro" id="IPR027417">
    <property type="entry name" value="P-loop_NTPase"/>
</dbReference>
<dbReference type="Pfam" id="PF17947">
    <property type="entry name" value="4HB"/>
    <property type="match status" value="1"/>
</dbReference>
<name>A0A261Y2U9_9FUNG</name>
<dbReference type="InterPro" id="IPR016024">
    <property type="entry name" value="ARM-type_fold"/>
</dbReference>
<dbReference type="InterPro" id="IPR017871">
    <property type="entry name" value="ABC_transporter-like_CS"/>
</dbReference>
<accession>A0A261Y2U9</accession>
<evidence type="ECO:0000256" key="2">
    <source>
        <dbReference type="ARBA" id="ARBA00004815"/>
    </source>
</evidence>
<evidence type="ECO:0000256" key="1">
    <source>
        <dbReference type="ARBA" id="ARBA00004496"/>
    </source>
</evidence>
<dbReference type="OrthoDB" id="2110130at2759"/>
<evidence type="ECO:0000313" key="17">
    <source>
        <dbReference type="Proteomes" id="UP000242875"/>
    </source>
</evidence>
<dbReference type="InterPro" id="IPR021133">
    <property type="entry name" value="HEAT_type_2"/>
</dbReference>
<dbReference type="GO" id="GO:0005524">
    <property type="term" value="F:ATP binding"/>
    <property type="evidence" value="ECO:0007669"/>
    <property type="project" value="UniProtKB-KW"/>
</dbReference>